<protein>
    <recommendedName>
        <fullName evidence="6">Acid phosphatase</fullName>
    </recommendedName>
</protein>
<dbReference type="InterPro" id="IPR000560">
    <property type="entry name" value="His_Pase_clade-2"/>
</dbReference>
<evidence type="ECO:0000256" key="3">
    <source>
        <dbReference type="SAM" id="Phobius"/>
    </source>
</evidence>
<keyword evidence="3" id="KW-0812">Transmembrane</keyword>
<sequence>MTRAAAAAAAIAAVALAFASPGVVRSASVSRTITYTPGEDRRPDDNDDGDDAAAAAGGNPGSIPRPAALSYSRYPSYPPYCSTPSAMATRSIPPLRPSSDHASYGLGSTKLRHASAVIRHGARTPWSPSIMCWDGYWTDPRTGVWDCALTTVTSPPSPPFVREVEAHPSAAGDAAEAREGDDAMFLFEKRYDALHHPPELANGFNGTCQSGQLLLRGYEQEMANGRHLRDAYVYDGSSGGAAQDERMRLFDLTRPSPRRPYEPPDLHYRVDDQQRTLMSGQVLLRGLFGDLLRSHKQELGEDPVIVAHTADYSRDILAPREKICPRLVDLREEAENSAEFAAFNSSDEAEVLGTMMVETMGRDFMDNAVDCLMTTLCTDRPLPDPIDDYRGELDRFGTGKGKGGATETTETPAAPPPPPPDSSKYDAAYGPHRFARTMDFGVRQWTYPYTYNDAAYSKLGMGPLWKEIVDRMMTVLRPEASKEGGGGNGGEEDGGPTKLALFSGHDTTIMPLLATLGRDVFDGSEWSPYASMVIIEIHEITARTDPAPSAAGGGLSDSFFPSDHAFRLLYNGRVLTSRVGGCPSDLDLCDVSVLLNRVGPFATAERDCARADGGYDGSAMEEAVEGAGAILATPSGALLFLLGAALSAMAGAAGMYAYLVRRLRVGGGPGGGGRGGRGGSRGSSFYGSFYKGSSLGGTKETEGGMTAEEESCSESEWVYGSNEGENENGRNGGGYNEDDRISWQVT</sequence>
<dbReference type="GO" id="GO:0016791">
    <property type="term" value="F:phosphatase activity"/>
    <property type="evidence" value="ECO:0007669"/>
    <property type="project" value="TreeGrafter"/>
</dbReference>
<proteinExistence type="inferred from homology"/>
<name>A0A7S4HYT3_9STRA</name>
<feature type="signal peptide" evidence="4">
    <location>
        <begin position="1"/>
        <end position="26"/>
    </location>
</feature>
<feature type="region of interest" description="Disordered" evidence="2">
    <location>
        <begin position="697"/>
        <end position="746"/>
    </location>
</feature>
<dbReference type="PROSITE" id="PS00778">
    <property type="entry name" value="HIS_ACID_PHOSPHAT_2"/>
    <property type="match status" value="1"/>
</dbReference>
<feature type="region of interest" description="Disordered" evidence="2">
    <location>
        <begin position="389"/>
        <end position="428"/>
    </location>
</feature>
<dbReference type="Gene3D" id="3.40.50.1240">
    <property type="entry name" value="Phosphoglycerate mutase-like"/>
    <property type="match status" value="1"/>
</dbReference>
<keyword evidence="4" id="KW-0732">Signal</keyword>
<feature type="compositionally biased region" description="Basic and acidic residues" evidence="2">
    <location>
        <begin position="737"/>
        <end position="746"/>
    </location>
</feature>
<dbReference type="Pfam" id="PF00328">
    <property type="entry name" value="His_Phos_2"/>
    <property type="match status" value="1"/>
</dbReference>
<evidence type="ECO:0000256" key="1">
    <source>
        <dbReference type="ARBA" id="ARBA00005375"/>
    </source>
</evidence>
<keyword evidence="3" id="KW-1133">Transmembrane helix</keyword>
<feature type="region of interest" description="Disordered" evidence="2">
    <location>
        <begin position="34"/>
        <end position="64"/>
    </location>
</feature>
<evidence type="ECO:0008006" key="6">
    <source>
        <dbReference type="Google" id="ProtNLM"/>
    </source>
</evidence>
<dbReference type="SUPFAM" id="SSF53254">
    <property type="entry name" value="Phosphoglycerate mutase-like"/>
    <property type="match status" value="1"/>
</dbReference>
<dbReference type="InterPro" id="IPR029033">
    <property type="entry name" value="His_PPase_superfam"/>
</dbReference>
<evidence type="ECO:0000256" key="2">
    <source>
        <dbReference type="SAM" id="MobiDB-lite"/>
    </source>
</evidence>
<comment type="similarity">
    <text evidence="1">Belongs to the histidine acid phosphatase family.</text>
</comment>
<dbReference type="PANTHER" id="PTHR11567">
    <property type="entry name" value="ACID PHOSPHATASE-RELATED"/>
    <property type="match status" value="1"/>
</dbReference>
<evidence type="ECO:0000256" key="4">
    <source>
        <dbReference type="SAM" id="SignalP"/>
    </source>
</evidence>
<dbReference type="PANTHER" id="PTHR11567:SF202">
    <property type="entry name" value="LYSOPHOSPHATIDIC ACID PHOSPHATASE TYPE 6"/>
    <property type="match status" value="1"/>
</dbReference>
<evidence type="ECO:0000313" key="5">
    <source>
        <dbReference type="EMBL" id="CAE2213377.1"/>
    </source>
</evidence>
<organism evidence="5">
    <name type="scientific">Odontella aurita</name>
    <dbReference type="NCBI Taxonomy" id="265563"/>
    <lineage>
        <taxon>Eukaryota</taxon>
        <taxon>Sar</taxon>
        <taxon>Stramenopiles</taxon>
        <taxon>Ochrophyta</taxon>
        <taxon>Bacillariophyta</taxon>
        <taxon>Mediophyceae</taxon>
        <taxon>Biddulphiophycidae</taxon>
        <taxon>Eupodiscales</taxon>
        <taxon>Odontellaceae</taxon>
        <taxon>Odontella</taxon>
    </lineage>
</organism>
<feature type="transmembrane region" description="Helical" evidence="3">
    <location>
        <begin position="637"/>
        <end position="659"/>
    </location>
</feature>
<dbReference type="InterPro" id="IPR033379">
    <property type="entry name" value="Acid_Pase_AS"/>
</dbReference>
<dbReference type="AlphaFoldDB" id="A0A7S4HYT3"/>
<dbReference type="InterPro" id="IPR050645">
    <property type="entry name" value="Histidine_acid_phosphatase"/>
</dbReference>
<feature type="chain" id="PRO_5030599352" description="Acid phosphatase" evidence="4">
    <location>
        <begin position="27"/>
        <end position="746"/>
    </location>
</feature>
<gene>
    <name evidence="5" type="ORF">OAUR00152_LOCUS5436</name>
</gene>
<keyword evidence="3" id="KW-0472">Membrane</keyword>
<accession>A0A7S4HYT3</accession>
<reference evidence="5" key="1">
    <citation type="submission" date="2021-01" db="EMBL/GenBank/DDBJ databases">
        <authorList>
            <person name="Corre E."/>
            <person name="Pelletier E."/>
            <person name="Niang G."/>
            <person name="Scheremetjew M."/>
            <person name="Finn R."/>
            <person name="Kale V."/>
            <person name="Holt S."/>
            <person name="Cochrane G."/>
            <person name="Meng A."/>
            <person name="Brown T."/>
            <person name="Cohen L."/>
        </authorList>
    </citation>
    <scope>NUCLEOTIDE SEQUENCE</scope>
    <source>
        <strain evidence="5">Isolate 1302-5</strain>
    </source>
</reference>
<dbReference type="EMBL" id="HBKQ01008055">
    <property type="protein sequence ID" value="CAE2213377.1"/>
    <property type="molecule type" value="Transcribed_RNA"/>
</dbReference>